<evidence type="ECO:0000256" key="4">
    <source>
        <dbReference type="ARBA" id="ARBA00023002"/>
    </source>
</evidence>
<proteinExistence type="predicted"/>
<dbReference type="Gene3D" id="3.30.390.30">
    <property type="match status" value="1"/>
</dbReference>
<reference evidence="8" key="1">
    <citation type="journal article" date="2019" name="Int. J. Syst. Evol. Microbiol.">
        <title>The Global Catalogue of Microorganisms (GCM) 10K type strain sequencing project: providing services to taxonomists for standard genome sequencing and annotation.</title>
        <authorList>
            <consortium name="The Broad Institute Genomics Platform"/>
            <consortium name="The Broad Institute Genome Sequencing Center for Infectious Disease"/>
            <person name="Wu L."/>
            <person name="Ma J."/>
        </authorList>
    </citation>
    <scope>NUCLEOTIDE SEQUENCE [LARGE SCALE GENOMIC DNA]</scope>
    <source>
        <strain evidence="8">CGMCC 4.7677</strain>
    </source>
</reference>
<evidence type="ECO:0000259" key="6">
    <source>
        <dbReference type="Pfam" id="PF14759"/>
    </source>
</evidence>
<sequence>MDRIVVVGASVAGVNVVEALRQGGFEGDVTLVGAEPQLPYDRPPLSKEALKAGPGAADVALRPRDWYDEHGIALRLGQRAVRLSAAARQVVLADGSRLPYDGLVIATGSAVRTWNQTEQTGPVRVLRTLSDAAALHAELRPGRHIVIIGAGFIGLEIAATARELGLAASVIEIEAAPLARVVGAETGRWFADLHAAHGVSVHVGSRIERIERSGDQSKIALSDGTHLTADLVVAGVGVTPATAWLGGSNISIDDGVVCDARLRTTLPGVVAAGDIARWHNPLFGHDMRVEHWLNAVEQGKHAALSLLGSDEPYTHVPYFWSDQFGEKIHSVGITSDADVSAVRRLDANGISVVFGRHGVVRGALCVNAPRDVARYRQAIRDRTPWEDLVPEPNRSPQWPT</sequence>
<dbReference type="SUPFAM" id="SSF51905">
    <property type="entry name" value="FAD/NAD(P)-binding domain"/>
    <property type="match status" value="1"/>
</dbReference>
<evidence type="ECO:0000313" key="7">
    <source>
        <dbReference type="EMBL" id="GHE88738.1"/>
    </source>
</evidence>
<evidence type="ECO:0000256" key="2">
    <source>
        <dbReference type="ARBA" id="ARBA00022630"/>
    </source>
</evidence>
<keyword evidence="4" id="KW-0560">Oxidoreductase</keyword>
<feature type="domain" description="Reductase C-terminal" evidence="6">
    <location>
        <begin position="318"/>
        <end position="384"/>
    </location>
</feature>
<dbReference type="EMBL" id="BNAU01000002">
    <property type="protein sequence ID" value="GHE88738.1"/>
    <property type="molecule type" value="Genomic_DNA"/>
</dbReference>
<dbReference type="Pfam" id="PF14759">
    <property type="entry name" value="Reductase_C"/>
    <property type="match status" value="1"/>
</dbReference>
<dbReference type="InterPro" id="IPR023753">
    <property type="entry name" value="FAD/NAD-binding_dom"/>
</dbReference>
<comment type="caution">
    <text evidence="7">The sequence shown here is derived from an EMBL/GenBank/DDBJ whole genome shotgun (WGS) entry which is preliminary data.</text>
</comment>
<keyword evidence="2" id="KW-0285">Flavoprotein</keyword>
<dbReference type="PANTHER" id="PTHR43557:SF2">
    <property type="entry name" value="RIESKE DOMAIN-CONTAINING PROTEIN-RELATED"/>
    <property type="match status" value="1"/>
</dbReference>
<dbReference type="InterPro" id="IPR050446">
    <property type="entry name" value="FAD-oxidoreductase/Apoptosis"/>
</dbReference>
<gene>
    <name evidence="7" type="ORF">GCM10017786_20940</name>
</gene>
<organism evidence="7 8">
    <name type="scientific">Amycolatopsis deserti</name>
    <dbReference type="NCBI Taxonomy" id="185696"/>
    <lineage>
        <taxon>Bacteria</taxon>
        <taxon>Bacillati</taxon>
        <taxon>Actinomycetota</taxon>
        <taxon>Actinomycetes</taxon>
        <taxon>Pseudonocardiales</taxon>
        <taxon>Pseudonocardiaceae</taxon>
        <taxon>Amycolatopsis</taxon>
    </lineage>
</organism>
<dbReference type="PRINTS" id="PR00411">
    <property type="entry name" value="PNDRDTASEI"/>
</dbReference>
<dbReference type="InterPro" id="IPR036188">
    <property type="entry name" value="FAD/NAD-bd_sf"/>
</dbReference>
<dbReference type="Pfam" id="PF07992">
    <property type="entry name" value="Pyr_redox_2"/>
    <property type="match status" value="1"/>
</dbReference>
<dbReference type="Gene3D" id="3.50.50.60">
    <property type="entry name" value="FAD/NAD(P)-binding domain"/>
    <property type="match status" value="2"/>
</dbReference>
<dbReference type="InterPro" id="IPR016156">
    <property type="entry name" value="FAD/NAD-linked_Rdtase_dimer_sf"/>
</dbReference>
<accession>A0ABQ3IMH3</accession>
<feature type="domain" description="FAD/NAD(P)-binding" evidence="5">
    <location>
        <begin position="3"/>
        <end position="299"/>
    </location>
</feature>
<dbReference type="PANTHER" id="PTHR43557">
    <property type="entry name" value="APOPTOSIS-INDUCING FACTOR 1"/>
    <property type="match status" value="1"/>
</dbReference>
<protein>
    <submittedName>
        <fullName evidence="7">Ferredoxin reductase</fullName>
    </submittedName>
</protein>
<evidence type="ECO:0000313" key="8">
    <source>
        <dbReference type="Proteomes" id="UP000605897"/>
    </source>
</evidence>
<evidence type="ECO:0000256" key="3">
    <source>
        <dbReference type="ARBA" id="ARBA00022827"/>
    </source>
</evidence>
<dbReference type="PRINTS" id="PR00368">
    <property type="entry name" value="FADPNR"/>
</dbReference>
<keyword evidence="8" id="KW-1185">Reference proteome</keyword>
<dbReference type="SUPFAM" id="SSF55424">
    <property type="entry name" value="FAD/NAD-linked reductases, dimerisation (C-terminal) domain"/>
    <property type="match status" value="1"/>
</dbReference>
<evidence type="ECO:0000259" key="5">
    <source>
        <dbReference type="Pfam" id="PF07992"/>
    </source>
</evidence>
<evidence type="ECO:0000256" key="1">
    <source>
        <dbReference type="ARBA" id="ARBA00001974"/>
    </source>
</evidence>
<comment type="cofactor">
    <cofactor evidence="1">
        <name>FAD</name>
        <dbReference type="ChEBI" id="CHEBI:57692"/>
    </cofactor>
</comment>
<name>A0ABQ3IMH3_9PSEU</name>
<dbReference type="Proteomes" id="UP000605897">
    <property type="component" value="Unassembled WGS sequence"/>
</dbReference>
<keyword evidence="3" id="KW-0274">FAD</keyword>
<dbReference type="InterPro" id="IPR028202">
    <property type="entry name" value="Reductase_C"/>
</dbReference>